<accession>A0A2G8L532</accession>
<evidence type="ECO:0000256" key="7">
    <source>
        <dbReference type="ARBA" id="ARBA00022927"/>
    </source>
</evidence>
<dbReference type="Proteomes" id="UP000230750">
    <property type="component" value="Unassembled WGS sequence"/>
</dbReference>
<feature type="compositionally biased region" description="Polar residues" evidence="11">
    <location>
        <begin position="316"/>
        <end position="326"/>
    </location>
</feature>
<name>A0A2G8L532_STIJA</name>
<feature type="region of interest" description="Disordered" evidence="11">
    <location>
        <begin position="1"/>
        <end position="23"/>
    </location>
</feature>
<evidence type="ECO:0000256" key="5">
    <source>
        <dbReference type="ARBA" id="ARBA00022692"/>
    </source>
</evidence>
<keyword evidence="4" id="KW-0813">Transport</keyword>
<feature type="region of interest" description="Disordered" evidence="11">
    <location>
        <begin position="106"/>
        <end position="164"/>
    </location>
</feature>
<dbReference type="PANTHER" id="PTHR12443:SF9">
    <property type="entry name" value="TRANSLOCATION PROTEIN SEC62"/>
    <property type="match status" value="1"/>
</dbReference>
<evidence type="ECO:0000256" key="2">
    <source>
        <dbReference type="ARBA" id="ARBA00010604"/>
    </source>
</evidence>
<comment type="subcellular location">
    <subcellularLocation>
        <location evidence="1">Endoplasmic reticulum membrane</location>
        <topology evidence="1">Multi-pass membrane protein</topology>
    </subcellularLocation>
</comment>
<dbReference type="EMBL" id="MRZV01000218">
    <property type="protein sequence ID" value="PIK55361.1"/>
    <property type="molecule type" value="Genomic_DNA"/>
</dbReference>
<evidence type="ECO:0000256" key="10">
    <source>
        <dbReference type="ARBA" id="ARBA00023136"/>
    </source>
</evidence>
<dbReference type="Pfam" id="PF03839">
    <property type="entry name" value="Sec62"/>
    <property type="match status" value="1"/>
</dbReference>
<evidence type="ECO:0000313" key="14">
    <source>
        <dbReference type="Proteomes" id="UP000230750"/>
    </source>
</evidence>
<dbReference type="GO" id="GO:0031204">
    <property type="term" value="P:post-translational protein targeting to membrane, translocation"/>
    <property type="evidence" value="ECO:0007669"/>
    <property type="project" value="TreeGrafter"/>
</dbReference>
<evidence type="ECO:0000256" key="12">
    <source>
        <dbReference type="SAM" id="Phobius"/>
    </source>
</evidence>
<feature type="region of interest" description="Disordered" evidence="11">
    <location>
        <begin position="286"/>
        <end position="365"/>
    </location>
</feature>
<evidence type="ECO:0000256" key="6">
    <source>
        <dbReference type="ARBA" id="ARBA00022824"/>
    </source>
</evidence>
<sequence>MSEKAVRRKKKKDDQDEGKPTDEETAVAKYLRFNLSTKSCNFMGNKVEYFTGSKAVDFLLDSKWASGAKKTPIIFTTRESVARYLDVLLQKGFYLRALKVAVKKKEKEGKESEGKKKSKKSEKEKDSTQEGGEKKEKKEDKKDEKKDKGKSEESGDKKQKEGKRKIKLEGTNEQIFVDGSDAYVWIFDPVKPAHYVYGLGLVIGAIAVCLFPLWPPWMRIGTYYLSVGGACLVGSIVVLAIVRTIIYGIVWGGTLGKVSWWLFPNLLADVGILESFQPIYSVEYSSQEGKGGGGKKGKEEANEESDENGREDENQTETVENVGSTEDSYEREISKTGRQRRFPKQLKQRADGMNKKRSAKTAKTKMMTKTFLRLQKSPSPRPVRAQKILRSYGRKILWKVTRSKREG</sequence>
<keyword evidence="5 12" id="KW-0812">Transmembrane</keyword>
<keyword evidence="10 12" id="KW-0472">Membrane</keyword>
<dbReference type="OrthoDB" id="200187at2759"/>
<protein>
    <recommendedName>
        <fullName evidence="3">Translocation protein SEC62</fullName>
    </recommendedName>
</protein>
<dbReference type="GO" id="GO:0005789">
    <property type="term" value="C:endoplasmic reticulum membrane"/>
    <property type="evidence" value="ECO:0007669"/>
    <property type="project" value="UniProtKB-SubCell"/>
</dbReference>
<comment type="caution">
    <text evidence="13">The sequence shown here is derived from an EMBL/GenBank/DDBJ whole genome shotgun (WGS) entry which is preliminary data.</text>
</comment>
<keyword evidence="8 12" id="KW-1133">Transmembrane helix</keyword>
<feature type="transmembrane region" description="Helical" evidence="12">
    <location>
        <begin position="195"/>
        <end position="214"/>
    </location>
</feature>
<proteinExistence type="inferred from homology"/>
<evidence type="ECO:0000256" key="3">
    <source>
        <dbReference type="ARBA" id="ARBA00021257"/>
    </source>
</evidence>
<organism evidence="13 14">
    <name type="scientific">Stichopus japonicus</name>
    <name type="common">Sea cucumber</name>
    <dbReference type="NCBI Taxonomy" id="307972"/>
    <lineage>
        <taxon>Eukaryota</taxon>
        <taxon>Metazoa</taxon>
        <taxon>Echinodermata</taxon>
        <taxon>Eleutherozoa</taxon>
        <taxon>Echinozoa</taxon>
        <taxon>Holothuroidea</taxon>
        <taxon>Aspidochirotacea</taxon>
        <taxon>Aspidochirotida</taxon>
        <taxon>Stichopodidae</taxon>
        <taxon>Apostichopus</taxon>
    </lineage>
</organism>
<keyword evidence="14" id="KW-1185">Reference proteome</keyword>
<gene>
    <name evidence="13" type="ORF">BSL78_07731</name>
</gene>
<keyword evidence="7" id="KW-0653">Protein transport</keyword>
<keyword evidence="6" id="KW-0256">Endoplasmic reticulum</keyword>
<keyword evidence="9" id="KW-0811">Translocation</keyword>
<comment type="similarity">
    <text evidence="2">Belongs to the SEC62 family.</text>
</comment>
<dbReference type="AlphaFoldDB" id="A0A2G8L532"/>
<dbReference type="STRING" id="307972.A0A2G8L532"/>
<feature type="compositionally biased region" description="Basic residues" evidence="11">
    <location>
        <begin position="1"/>
        <end position="11"/>
    </location>
</feature>
<evidence type="ECO:0000256" key="8">
    <source>
        <dbReference type="ARBA" id="ARBA00022989"/>
    </source>
</evidence>
<feature type="compositionally biased region" description="Basic residues" evidence="11">
    <location>
        <begin position="337"/>
        <end position="347"/>
    </location>
</feature>
<dbReference type="InterPro" id="IPR004728">
    <property type="entry name" value="Sec62"/>
</dbReference>
<evidence type="ECO:0000256" key="4">
    <source>
        <dbReference type="ARBA" id="ARBA00022448"/>
    </source>
</evidence>
<evidence type="ECO:0000256" key="9">
    <source>
        <dbReference type="ARBA" id="ARBA00023010"/>
    </source>
</evidence>
<evidence type="ECO:0000256" key="11">
    <source>
        <dbReference type="SAM" id="MobiDB-lite"/>
    </source>
</evidence>
<reference evidence="13 14" key="1">
    <citation type="journal article" date="2017" name="PLoS Biol.">
        <title>The sea cucumber genome provides insights into morphological evolution and visceral regeneration.</title>
        <authorList>
            <person name="Zhang X."/>
            <person name="Sun L."/>
            <person name="Yuan J."/>
            <person name="Sun Y."/>
            <person name="Gao Y."/>
            <person name="Zhang L."/>
            <person name="Li S."/>
            <person name="Dai H."/>
            <person name="Hamel J.F."/>
            <person name="Liu C."/>
            <person name="Yu Y."/>
            <person name="Liu S."/>
            <person name="Lin W."/>
            <person name="Guo K."/>
            <person name="Jin S."/>
            <person name="Xu P."/>
            <person name="Storey K.B."/>
            <person name="Huan P."/>
            <person name="Zhang T."/>
            <person name="Zhou Y."/>
            <person name="Zhang J."/>
            <person name="Lin C."/>
            <person name="Li X."/>
            <person name="Xing L."/>
            <person name="Huo D."/>
            <person name="Sun M."/>
            <person name="Wang L."/>
            <person name="Mercier A."/>
            <person name="Li F."/>
            <person name="Yang H."/>
            <person name="Xiang J."/>
        </authorList>
    </citation>
    <scope>NUCLEOTIDE SEQUENCE [LARGE SCALE GENOMIC DNA]</scope>
    <source>
        <strain evidence="13">Shaxun</strain>
        <tissue evidence="13">Muscle</tissue>
    </source>
</reference>
<feature type="compositionally biased region" description="Basic and acidic residues" evidence="11">
    <location>
        <begin position="12"/>
        <end position="22"/>
    </location>
</feature>
<feature type="transmembrane region" description="Helical" evidence="12">
    <location>
        <begin position="220"/>
        <end position="242"/>
    </location>
</feature>
<evidence type="ECO:0000313" key="13">
    <source>
        <dbReference type="EMBL" id="PIK55361.1"/>
    </source>
</evidence>
<feature type="compositionally biased region" description="Basic and acidic residues" evidence="11">
    <location>
        <begin position="106"/>
        <end position="159"/>
    </location>
</feature>
<dbReference type="PANTHER" id="PTHR12443">
    <property type="entry name" value="TRANSLOCATION PROTEIN SEC62"/>
    <property type="match status" value="1"/>
</dbReference>
<evidence type="ECO:0000256" key="1">
    <source>
        <dbReference type="ARBA" id="ARBA00004477"/>
    </source>
</evidence>